<keyword evidence="2" id="KW-0472">Membrane</keyword>
<accession>A0A3N1UIY0</accession>
<dbReference type="Pfam" id="PF00497">
    <property type="entry name" value="SBP_bac_3"/>
    <property type="match status" value="1"/>
</dbReference>
<comment type="caution">
    <text evidence="5">The sequence shown here is derived from an EMBL/GenBank/DDBJ whole genome shotgun (WGS) entry which is preliminary data.</text>
</comment>
<feature type="domain" description="Solute-binding protein family 3/N-terminal" evidence="4">
    <location>
        <begin position="25"/>
        <end position="156"/>
    </location>
</feature>
<keyword evidence="2" id="KW-0812">Transmembrane</keyword>
<dbReference type="EMBL" id="RJVA01000013">
    <property type="protein sequence ID" value="ROQ91202.1"/>
    <property type="molecule type" value="Genomic_DNA"/>
</dbReference>
<dbReference type="SUPFAM" id="SSF53850">
    <property type="entry name" value="Periplasmic binding protein-like II"/>
    <property type="match status" value="1"/>
</dbReference>
<evidence type="ECO:0000313" key="6">
    <source>
        <dbReference type="Proteomes" id="UP000276223"/>
    </source>
</evidence>
<protein>
    <submittedName>
        <fullName evidence="5">Extracellular solute-binding protein (Family 3)</fullName>
    </submittedName>
</protein>
<reference evidence="5 6" key="1">
    <citation type="submission" date="2018-11" db="EMBL/GenBank/DDBJ databases">
        <title>Genomic Encyclopedia of Type Strains, Phase IV (KMG-IV): sequencing the most valuable type-strain genomes for metagenomic binning, comparative biology and taxonomic classification.</title>
        <authorList>
            <person name="Goeker M."/>
        </authorList>
    </citation>
    <scope>NUCLEOTIDE SEQUENCE [LARGE SCALE GENOMIC DNA]</scope>
    <source>
        <strain evidence="5 6">DSM 22027</strain>
    </source>
</reference>
<dbReference type="Gene3D" id="3.40.190.10">
    <property type="entry name" value="Periplasmic binding protein-like II"/>
    <property type="match status" value="1"/>
</dbReference>
<dbReference type="RefSeq" id="WP_170161794.1">
    <property type="nucleotide sequence ID" value="NZ_RJVA01000013.1"/>
</dbReference>
<feature type="transmembrane region" description="Helical" evidence="2">
    <location>
        <begin position="170"/>
        <end position="192"/>
    </location>
</feature>
<keyword evidence="3" id="KW-0732">Signal</keyword>
<proteinExistence type="predicted"/>
<dbReference type="AlphaFoldDB" id="A0A3N1UIY0"/>
<evidence type="ECO:0000313" key="5">
    <source>
        <dbReference type="EMBL" id="ROQ91202.1"/>
    </source>
</evidence>
<feature type="signal peptide" evidence="3">
    <location>
        <begin position="1"/>
        <end position="20"/>
    </location>
</feature>
<feature type="coiled-coil region" evidence="1">
    <location>
        <begin position="193"/>
        <end position="251"/>
    </location>
</feature>
<evidence type="ECO:0000256" key="1">
    <source>
        <dbReference type="SAM" id="Coils"/>
    </source>
</evidence>
<sequence length="315" mass="35966">MPLALVFAVLHVQAGSFASAQDFPLTLVMREHHEPFSYLDLHGQPEGLLVDLWRLWAQRTGRPVRFVLTDAKDLESWVLDGRADVWTGIFPFGAHPQLALSDPVMMLFRAPTVTAHDGVLGIRAAVRPDRTELLAEITQGFHHLTEEDRQSLLIRWWPQEGWIHLPRAHMLTAALLGGAFLLLWTVGTYLVYRFKLRGKAQELLAALAELRRKNNALESEIAERQQVEKDKERLIQELREALENVRKLRGLLPICAYCKKIRDDQGYWNQLESYITQHAEVTFTHSVCPECSKKIYAELKAFKSAEQQKKKAASG</sequence>
<keyword evidence="6" id="KW-1185">Reference proteome</keyword>
<name>A0A3N1UIY0_9BACT</name>
<dbReference type="Proteomes" id="UP000276223">
    <property type="component" value="Unassembled WGS sequence"/>
</dbReference>
<feature type="chain" id="PRO_5018056353" evidence="3">
    <location>
        <begin position="21"/>
        <end position="315"/>
    </location>
</feature>
<evidence type="ECO:0000256" key="3">
    <source>
        <dbReference type="SAM" id="SignalP"/>
    </source>
</evidence>
<evidence type="ECO:0000259" key="4">
    <source>
        <dbReference type="Pfam" id="PF00497"/>
    </source>
</evidence>
<evidence type="ECO:0000256" key="2">
    <source>
        <dbReference type="SAM" id="Phobius"/>
    </source>
</evidence>
<keyword evidence="2" id="KW-1133">Transmembrane helix</keyword>
<dbReference type="InterPro" id="IPR001638">
    <property type="entry name" value="Solute-binding_3/MltF_N"/>
</dbReference>
<organism evidence="5 6">
    <name type="scientific">Desulfosoma caldarium</name>
    <dbReference type="NCBI Taxonomy" id="610254"/>
    <lineage>
        <taxon>Bacteria</taxon>
        <taxon>Pseudomonadati</taxon>
        <taxon>Thermodesulfobacteriota</taxon>
        <taxon>Syntrophobacteria</taxon>
        <taxon>Syntrophobacterales</taxon>
        <taxon>Syntrophobacteraceae</taxon>
        <taxon>Desulfosoma</taxon>
    </lineage>
</organism>
<keyword evidence="1" id="KW-0175">Coiled coil</keyword>
<gene>
    <name evidence="5" type="ORF">EDC27_2487</name>
</gene>